<feature type="compositionally biased region" description="Basic residues" evidence="6">
    <location>
        <begin position="579"/>
        <end position="589"/>
    </location>
</feature>
<dbReference type="InterPro" id="IPR011701">
    <property type="entry name" value="MFS"/>
</dbReference>
<name>A0A6A6Z4Y7_9PEZI</name>
<keyword evidence="10" id="KW-1185">Reference proteome</keyword>
<feature type="compositionally biased region" description="Acidic residues" evidence="6">
    <location>
        <begin position="556"/>
        <end position="566"/>
    </location>
</feature>
<feature type="transmembrane region" description="Helical" evidence="7">
    <location>
        <begin position="295"/>
        <end position="316"/>
    </location>
</feature>
<dbReference type="SUPFAM" id="SSF103473">
    <property type="entry name" value="MFS general substrate transporter"/>
    <property type="match status" value="1"/>
</dbReference>
<dbReference type="PROSITE" id="PS50850">
    <property type="entry name" value="MFS"/>
    <property type="match status" value="1"/>
</dbReference>
<evidence type="ECO:0000313" key="10">
    <source>
        <dbReference type="Proteomes" id="UP000504636"/>
    </source>
</evidence>
<reference evidence="11" key="2">
    <citation type="submission" date="2020-04" db="EMBL/GenBank/DDBJ databases">
        <authorList>
            <consortium name="NCBI Genome Project"/>
        </authorList>
    </citation>
    <scope>NUCLEOTIDE SEQUENCE</scope>
    <source>
        <strain evidence="11">CBS 304.34</strain>
    </source>
</reference>
<comment type="subcellular location">
    <subcellularLocation>
        <location evidence="1">Membrane</location>
        <topology evidence="1">Multi-pass membrane protein</topology>
    </subcellularLocation>
</comment>
<evidence type="ECO:0000256" key="1">
    <source>
        <dbReference type="ARBA" id="ARBA00004141"/>
    </source>
</evidence>
<feature type="transmembrane region" description="Helical" evidence="7">
    <location>
        <begin position="404"/>
        <end position="429"/>
    </location>
</feature>
<proteinExistence type="predicted"/>
<feature type="transmembrane region" description="Helical" evidence="7">
    <location>
        <begin position="441"/>
        <end position="461"/>
    </location>
</feature>
<feature type="region of interest" description="Disordered" evidence="6">
    <location>
        <begin position="505"/>
        <end position="618"/>
    </location>
</feature>
<dbReference type="Pfam" id="PF07690">
    <property type="entry name" value="MFS_1"/>
    <property type="match status" value="2"/>
</dbReference>
<dbReference type="Gene3D" id="1.20.1250.20">
    <property type="entry name" value="MFS general substrate transporter like domains"/>
    <property type="match status" value="1"/>
</dbReference>
<feature type="compositionally biased region" description="Basic and acidic residues" evidence="6">
    <location>
        <begin position="240"/>
        <end position="250"/>
    </location>
</feature>
<dbReference type="InterPro" id="IPR036259">
    <property type="entry name" value="MFS_trans_sf"/>
</dbReference>
<feature type="compositionally biased region" description="Polar residues" evidence="6">
    <location>
        <begin position="543"/>
        <end position="555"/>
    </location>
</feature>
<evidence type="ECO:0000256" key="6">
    <source>
        <dbReference type="SAM" id="MobiDB-lite"/>
    </source>
</evidence>
<dbReference type="GO" id="GO:0016020">
    <property type="term" value="C:membrane"/>
    <property type="evidence" value="ECO:0007669"/>
    <property type="project" value="UniProtKB-SubCell"/>
</dbReference>
<evidence type="ECO:0000256" key="2">
    <source>
        <dbReference type="ARBA" id="ARBA00022448"/>
    </source>
</evidence>
<dbReference type="GeneID" id="54463551"/>
<feature type="domain" description="Major facilitator superfamily (MFS) profile" evidence="8">
    <location>
        <begin position="10"/>
        <end position="500"/>
    </location>
</feature>
<reference evidence="11" key="3">
    <citation type="submission" date="2025-04" db="UniProtKB">
        <authorList>
            <consortium name="RefSeq"/>
        </authorList>
    </citation>
    <scope>IDENTIFICATION</scope>
    <source>
        <strain evidence="11">CBS 304.34</strain>
    </source>
</reference>
<dbReference type="Proteomes" id="UP000504636">
    <property type="component" value="Unplaced"/>
</dbReference>
<dbReference type="OrthoDB" id="10262656at2759"/>
<keyword evidence="2" id="KW-0813">Transport</keyword>
<dbReference type="GO" id="GO:0022857">
    <property type="term" value="F:transmembrane transporter activity"/>
    <property type="evidence" value="ECO:0007669"/>
    <property type="project" value="InterPro"/>
</dbReference>
<sequence>MTPRRLPVRQLVILSICRFAEPIALTSVFPYLPEMIESFGVAQNDIARWAGLTSSVFSACQCVTGIPWGAASDRFGRKTVILIGLCNTMICMLIWGFSTSLPMAFAARALQGAGNGNVGILRTVVAELCPWRELQPRAFSIMPLVYTLGAIIGPMIGGALSNPLQTDPRKPRGTKFLEKYPYALPNLIAAVLFLTGILTGFLFLQETLESKKNQRDIGIVLGKKLTAYFRRVVRTLTRKENTDREREPLLNKKSPGPATRPIDDEESFAANLTSTVQAPKPTYKDVLTTQTSLNLLVYALLALYSIAFDQLIPVFLHHPVQDLNGPDVALPFKFASGYGVGSRETGLLFTVYSVGASASQLLLFPPLARKLGVLHCLRIAFLVFPLIFLLTPFTALLPTNGSRFVVMAVLMIMRGMAGTFAFPTSTILLTNSASSLRTLGTLNGIATSASAIGRAFGPAIGGGMFTFGVKHGYIITPFWILGAISLLAAIPTFFLIEGKGFANDEEVDSDDSDAILTSDDEADKSDEEVLEAESEYGEPGNLLSHTASRTSTALNTDDESSDDEDERIARIRSTSMSHPPRRRSLRRRSSVPIGMGVGFRRYSSNLGSTGLPEGSWGG</sequence>
<keyword evidence="3 7" id="KW-0812">Transmembrane</keyword>
<feature type="compositionally biased region" description="Acidic residues" evidence="6">
    <location>
        <begin position="505"/>
        <end position="536"/>
    </location>
</feature>
<keyword evidence="4 7" id="KW-1133">Transmembrane helix</keyword>
<feature type="transmembrane region" description="Helical" evidence="7">
    <location>
        <begin position="180"/>
        <end position="204"/>
    </location>
</feature>
<feature type="transmembrane region" description="Helical" evidence="7">
    <location>
        <begin position="346"/>
        <end position="364"/>
    </location>
</feature>
<evidence type="ECO:0000256" key="3">
    <source>
        <dbReference type="ARBA" id="ARBA00022692"/>
    </source>
</evidence>
<feature type="transmembrane region" description="Helical" evidence="7">
    <location>
        <begin position="376"/>
        <end position="398"/>
    </location>
</feature>
<dbReference type="AlphaFoldDB" id="A0A6A6Z4Y7"/>
<evidence type="ECO:0000313" key="9">
    <source>
        <dbReference type="EMBL" id="KAF2815888.1"/>
    </source>
</evidence>
<feature type="region of interest" description="Disordered" evidence="6">
    <location>
        <begin position="240"/>
        <end position="263"/>
    </location>
</feature>
<dbReference type="PANTHER" id="PTHR23504">
    <property type="entry name" value="MAJOR FACILITATOR SUPERFAMILY DOMAIN-CONTAINING PROTEIN 10"/>
    <property type="match status" value="1"/>
</dbReference>
<organism evidence="9">
    <name type="scientific">Mytilinidion resinicola</name>
    <dbReference type="NCBI Taxonomy" id="574789"/>
    <lineage>
        <taxon>Eukaryota</taxon>
        <taxon>Fungi</taxon>
        <taxon>Dikarya</taxon>
        <taxon>Ascomycota</taxon>
        <taxon>Pezizomycotina</taxon>
        <taxon>Dothideomycetes</taxon>
        <taxon>Pleosporomycetidae</taxon>
        <taxon>Mytilinidiales</taxon>
        <taxon>Mytilinidiaceae</taxon>
        <taxon>Mytilinidion</taxon>
    </lineage>
</organism>
<evidence type="ECO:0000313" key="11">
    <source>
        <dbReference type="RefSeq" id="XP_033582852.1"/>
    </source>
</evidence>
<gene>
    <name evidence="9 11" type="ORF">BDZ99DRAFT_484710</name>
</gene>
<dbReference type="InterPro" id="IPR020846">
    <property type="entry name" value="MFS_dom"/>
</dbReference>
<accession>A0A6A6Z4Y7</accession>
<evidence type="ECO:0000256" key="7">
    <source>
        <dbReference type="SAM" id="Phobius"/>
    </source>
</evidence>
<evidence type="ECO:0000256" key="4">
    <source>
        <dbReference type="ARBA" id="ARBA00022989"/>
    </source>
</evidence>
<feature type="transmembrane region" description="Helical" evidence="7">
    <location>
        <begin position="141"/>
        <end position="160"/>
    </location>
</feature>
<dbReference type="RefSeq" id="XP_033582852.1">
    <property type="nucleotide sequence ID" value="XM_033722658.1"/>
</dbReference>
<evidence type="ECO:0000259" key="8">
    <source>
        <dbReference type="PROSITE" id="PS50850"/>
    </source>
</evidence>
<dbReference type="EMBL" id="MU003693">
    <property type="protein sequence ID" value="KAF2815888.1"/>
    <property type="molecule type" value="Genomic_DNA"/>
</dbReference>
<dbReference type="PANTHER" id="PTHR23504:SF8">
    <property type="entry name" value="TRANSPORTER, PUTATIVE (AFU_ORTHOLOGUE AFUA_1G03730)-RELATED"/>
    <property type="match status" value="1"/>
</dbReference>
<protein>
    <submittedName>
        <fullName evidence="9 11">MFS general substrate transporter</fullName>
    </submittedName>
</protein>
<feature type="transmembrane region" description="Helical" evidence="7">
    <location>
        <begin position="80"/>
        <end position="98"/>
    </location>
</feature>
<dbReference type="CDD" id="cd17330">
    <property type="entry name" value="MFS_SLC46_TetA_like"/>
    <property type="match status" value="1"/>
</dbReference>
<keyword evidence="5 7" id="KW-0472">Membrane</keyword>
<reference evidence="9 11" key="1">
    <citation type="journal article" date="2020" name="Stud. Mycol.">
        <title>101 Dothideomycetes genomes: a test case for predicting lifestyles and emergence of pathogens.</title>
        <authorList>
            <person name="Haridas S."/>
            <person name="Albert R."/>
            <person name="Binder M."/>
            <person name="Bloem J."/>
            <person name="Labutti K."/>
            <person name="Salamov A."/>
            <person name="Andreopoulos B."/>
            <person name="Baker S."/>
            <person name="Barry K."/>
            <person name="Bills G."/>
            <person name="Bluhm B."/>
            <person name="Cannon C."/>
            <person name="Castanera R."/>
            <person name="Culley D."/>
            <person name="Daum C."/>
            <person name="Ezra D."/>
            <person name="Gonzalez J."/>
            <person name="Henrissat B."/>
            <person name="Kuo A."/>
            <person name="Liang C."/>
            <person name="Lipzen A."/>
            <person name="Lutzoni F."/>
            <person name="Magnuson J."/>
            <person name="Mondo S."/>
            <person name="Nolan M."/>
            <person name="Ohm R."/>
            <person name="Pangilinan J."/>
            <person name="Park H.-J."/>
            <person name="Ramirez L."/>
            <person name="Alfaro M."/>
            <person name="Sun H."/>
            <person name="Tritt A."/>
            <person name="Yoshinaga Y."/>
            <person name="Zwiers L.-H."/>
            <person name="Turgeon B."/>
            <person name="Goodwin S."/>
            <person name="Spatafora J."/>
            <person name="Crous P."/>
            <person name="Grigoriev I."/>
        </authorList>
    </citation>
    <scope>NUCLEOTIDE SEQUENCE</scope>
    <source>
        <strain evidence="9 11">CBS 304.34</strain>
    </source>
</reference>
<evidence type="ECO:0000256" key="5">
    <source>
        <dbReference type="ARBA" id="ARBA00023136"/>
    </source>
</evidence>
<feature type="transmembrane region" description="Helical" evidence="7">
    <location>
        <begin position="473"/>
        <end position="496"/>
    </location>
</feature>